<dbReference type="EMBL" id="FNVB01000004">
    <property type="protein sequence ID" value="SEG60766.1"/>
    <property type="molecule type" value="Genomic_DNA"/>
</dbReference>
<feature type="transmembrane region" description="Helical" evidence="1">
    <location>
        <begin position="142"/>
        <end position="165"/>
    </location>
</feature>
<name>A0A1H6BKN2_9PSEU</name>
<evidence type="ECO:0000313" key="4">
    <source>
        <dbReference type="Proteomes" id="UP000199690"/>
    </source>
</evidence>
<keyword evidence="1" id="KW-0812">Transmembrane</keyword>
<proteinExistence type="predicted"/>
<reference evidence="4 5" key="1">
    <citation type="submission" date="2016-10" db="EMBL/GenBank/DDBJ databases">
        <authorList>
            <person name="Varghese N."/>
            <person name="Submissions S."/>
        </authorList>
    </citation>
    <scope>NUCLEOTIDE SEQUENCE [LARGE SCALE GENOMIC DNA]</scope>
    <source>
        <strain evidence="5">ATCC 20501</strain>
        <strain evidence="3 4">CGMCC 4.3529</strain>
    </source>
</reference>
<dbReference type="InterPro" id="IPR011990">
    <property type="entry name" value="TPR-like_helical_dom_sf"/>
</dbReference>
<keyword evidence="4" id="KW-1185">Reference proteome</keyword>
<keyword evidence="1" id="KW-0472">Membrane</keyword>
<protein>
    <recommendedName>
        <fullName evidence="6">Tetratricopeptide repeat protein</fullName>
    </recommendedName>
</protein>
<dbReference type="SMR" id="A0A1H6BKN2"/>
<evidence type="ECO:0000313" key="2">
    <source>
        <dbReference type="EMBL" id="SEG60766.1"/>
    </source>
</evidence>
<evidence type="ECO:0000313" key="3">
    <source>
        <dbReference type="EMBL" id="SFE88188.1"/>
    </source>
</evidence>
<evidence type="ECO:0000256" key="1">
    <source>
        <dbReference type="SAM" id="Phobius"/>
    </source>
</evidence>
<evidence type="ECO:0008006" key="6">
    <source>
        <dbReference type="Google" id="ProtNLM"/>
    </source>
</evidence>
<organism evidence="2 5">
    <name type="scientific">Saccharopolyspora kobensis</name>
    <dbReference type="NCBI Taxonomy" id="146035"/>
    <lineage>
        <taxon>Bacteria</taxon>
        <taxon>Bacillati</taxon>
        <taxon>Actinomycetota</taxon>
        <taxon>Actinomycetes</taxon>
        <taxon>Pseudonocardiales</taxon>
        <taxon>Pseudonocardiaceae</taxon>
        <taxon>Saccharopolyspora</taxon>
    </lineage>
</organism>
<evidence type="ECO:0000313" key="5">
    <source>
        <dbReference type="Proteomes" id="UP000236729"/>
    </source>
</evidence>
<keyword evidence="1" id="KW-1133">Transmembrane helix</keyword>
<feature type="transmembrane region" description="Helical" evidence="1">
    <location>
        <begin position="68"/>
        <end position="99"/>
    </location>
</feature>
<sequence length="418" mass="44465">MTGKFPCSQGVDGAVLHERGMGTCGVPYASDLVQAQSLLFRPWVLAAFAGAVAVALVEAIAGTGFAGIAVALVGALAGVVLLPMITQLGLIAGAVVFGLRVRHVIFGAMREVASWTPKRVTFTVRALPITLRAQIGPWRSPVILRCWLAGFLSAVFGVAVVVGGWLLADSAFWRGFTVAVTPLMLYKLWPQRVPLTTSTGWLLFSLPRLDGAERSEFIAAPLAARAYEALRRGEIDQAQSYADELAEKHPGLNATMSCQVSVLEARGEYAPGVLLLLKYLSENGDLPPRKMSYLLAGLAGLGFKAVEAGQLPAESLLPTAKKALEDAVKLGYPEFELSGSNALLALIEGDPESAVRLAQTGADYNHTPLSRADDLVTLARAHMACHDNASAREALGKAEELAPWSPRVTETRQRLSVA</sequence>
<accession>A0A1I2E6T4</accession>
<dbReference type="AlphaFoldDB" id="A0A1H6BKN2"/>
<reference evidence="2" key="2">
    <citation type="submission" date="2016-10" db="EMBL/GenBank/DDBJ databases">
        <authorList>
            <person name="de Groot N.N."/>
        </authorList>
    </citation>
    <scope>NUCLEOTIDE SEQUENCE [LARGE SCALE GENOMIC DNA]</scope>
    <source>
        <strain evidence="2">ATCC 20501</strain>
    </source>
</reference>
<dbReference type="Proteomes" id="UP000236729">
    <property type="component" value="Unassembled WGS sequence"/>
</dbReference>
<gene>
    <name evidence="2" type="ORF">SAMN02982929_02631</name>
    <name evidence="3" type="ORF">SAMN05216506_115134</name>
</gene>
<feature type="transmembrane region" description="Helical" evidence="1">
    <location>
        <begin position="43"/>
        <end position="62"/>
    </location>
</feature>
<dbReference type="Gene3D" id="1.25.40.10">
    <property type="entry name" value="Tetratricopeptide repeat domain"/>
    <property type="match status" value="1"/>
</dbReference>
<dbReference type="EMBL" id="FOME01000015">
    <property type="protein sequence ID" value="SFE88188.1"/>
    <property type="molecule type" value="Genomic_DNA"/>
</dbReference>
<dbReference type="Proteomes" id="UP000199690">
    <property type="component" value="Unassembled WGS sequence"/>
</dbReference>
<accession>A0A1H6BKN2</accession>